<evidence type="ECO:0008006" key="4">
    <source>
        <dbReference type="Google" id="ProtNLM"/>
    </source>
</evidence>
<proteinExistence type="predicted"/>
<gene>
    <name evidence="2" type="ORF">SAE01_25160</name>
</gene>
<dbReference type="AlphaFoldDB" id="A0A512BDI6"/>
<organism evidence="2 3">
    <name type="scientific">Segetibacter aerophilus</name>
    <dbReference type="NCBI Taxonomy" id="670293"/>
    <lineage>
        <taxon>Bacteria</taxon>
        <taxon>Pseudomonadati</taxon>
        <taxon>Bacteroidota</taxon>
        <taxon>Chitinophagia</taxon>
        <taxon>Chitinophagales</taxon>
        <taxon>Chitinophagaceae</taxon>
        <taxon>Segetibacter</taxon>
    </lineage>
</organism>
<evidence type="ECO:0000256" key="1">
    <source>
        <dbReference type="SAM" id="Phobius"/>
    </source>
</evidence>
<feature type="transmembrane region" description="Helical" evidence="1">
    <location>
        <begin position="80"/>
        <end position="99"/>
    </location>
</feature>
<evidence type="ECO:0000313" key="3">
    <source>
        <dbReference type="Proteomes" id="UP000321513"/>
    </source>
</evidence>
<keyword evidence="3" id="KW-1185">Reference proteome</keyword>
<keyword evidence="1" id="KW-1133">Transmembrane helix</keyword>
<sequence>MATVIVNRKTEVLNLARNYGIYIDGKKVGTVANGETKEFNVSPGNHTVLAKIDWCSSPVVSFEVEAEGVKSLTVGGFKHGNWFMSFAPLIIILASIVNVKYGNRYLVLLSIPVFLLLTYYLTLGRKKYLTLT</sequence>
<dbReference type="OrthoDB" id="2223488at2"/>
<dbReference type="Proteomes" id="UP000321513">
    <property type="component" value="Unassembled WGS sequence"/>
</dbReference>
<evidence type="ECO:0000313" key="2">
    <source>
        <dbReference type="EMBL" id="GEO10020.1"/>
    </source>
</evidence>
<name>A0A512BDI6_9BACT</name>
<protein>
    <recommendedName>
        <fullName evidence="4">PEGA domain-containing protein</fullName>
    </recommendedName>
</protein>
<reference evidence="2 3" key="1">
    <citation type="submission" date="2019-07" db="EMBL/GenBank/DDBJ databases">
        <title>Whole genome shotgun sequence of Segetibacter aerophilus NBRC 106135.</title>
        <authorList>
            <person name="Hosoyama A."/>
            <person name="Uohara A."/>
            <person name="Ohji S."/>
            <person name="Ichikawa N."/>
        </authorList>
    </citation>
    <scope>NUCLEOTIDE SEQUENCE [LARGE SCALE GENOMIC DNA]</scope>
    <source>
        <strain evidence="2 3">NBRC 106135</strain>
    </source>
</reference>
<keyword evidence="1" id="KW-0812">Transmembrane</keyword>
<dbReference type="EMBL" id="BJYT01000008">
    <property type="protein sequence ID" value="GEO10020.1"/>
    <property type="molecule type" value="Genomic_DNA"/>
</dbReference>
<keyword evidence="1" id="KW-0472">Membrane</keyword>
<dbReference type="RefSeq" id="WP_147204132.1">
    <property type="nucleotide sequence ID" value="NZ_BJYT01000008.1"/>
</dbReference>
<accession>A0A512BDI6</accession>
<feature type="transmembrane region" description="Helical" evidence="1">
    <location>
        <begin position="105"/>
        <end position="123"/>
    </location>
</feature>
<comment type="caution">
    <text evidence="2">The sequence shown here is derived from an EMBL/GenBank/DDBJ whole genome shotgun (WGS) entry which is preliminary data.</text>
</comment>